<comment type="caution">
    <text evidence="2">The sequence shown here is derived from an EMBL/GenBank/DDBJ whole genome shotgun (WGS) entry which is preliminary data.</text>
</comment>
<accession>A0A8S9Q3I8</accession>
<dbReference type="AlphaFoldDB" id="A0A8S9Q3I8"/>
<gene>
    <name evidence="2" type="ORF">F2Q69_00024329</name>
</gene>
<evidence type="ECO:0000256" key="1">
    <source>
        <dbReference type="SAM" id="MobiDB-lite"/>
    </source>
</evidence>
<evidence type="ECO:0000313" key="2">
    <source>
        <dbReference type="EMBL" id="KAF3536777.1"/>
    </source>
</evidence>
<sequence length="136" mass="15043">MDYPVHTLDVRSGVPVAVFFAFSLRSTMIGSFLQQSRSDRLLDLIPVKPSLQIAQVSLSFEYFGSDQTLGEMVHSQPLGRLSICAPSARNRFQLLGTFPTRARLSQTSPALHLIQPTTRNHPKLVQPAQPPNTLTS</sequence>
<evidence type="ECO:0000313" key="3">
    <source>
        <dbReference type="Proteomes" id="UP000712600"/>
    </source>
</evidence>
<feature type="region of interest" description="Disordered" evidence="1">
    <location>
        <begin position="116"/>
        <end position="136"/>
    </location>
</feature>
<proteinExistence type="predicted"/>
<reference evidence="2" key="1">
    <citation type="submission" date="2019-12" db="EMBL/GenBank/DDBJ databases">
        <title>Genome sequencing and annotation of Brassica cretica.</title>
        <authorList>
            <person name="Studholme D.J."/>
            <person name="Sarris P."/>
        </authorList>
    </citation>
    <scope>NUCLEOTIDE SEQUENCE</scope>
    <source>
        <strain evidence="2">PFS-109/04</strain>
        <tissue evidence="2">Leaf</tissue>
    </source>
</reference>
<organism evidence="2 3">
    <name type="scientific">Brassica cretica</name>
    <name type="common">Mustard</name>
    <dbReference type="NCBI Taxonomy" id="69181"/>
    <lineage>
        <taxon>Eukaryota</taxon>
        <taxon>Viridiplantae</taxon>
        <taxon>Streptophyta</taxon>
        <taxon>Embryophyta</taxon>
        <taxon>Tracheophyta</taxon>
        <taxon>Spermatophyta</taxon>
        <taxon>Magnoliopsida</taxon>
        <taxon>eudicotyledons</taxon>
        <taxon>Gunneridae</taxon>
        <taxon>Pentapetalae</taxon>
        <taxon>rosids</taxon>
        <taxon>malvids</taxon>
        <taxon>Brassicales</taxon>
        <taxon>Brassicaceae</taxon>
        <taxon>Brassiceae</taxon>
        <taxon>Brassica</taxon>
    </lineage>
</organism>
<dbReference type="Proteomes" id="UP000712600">
    <property type="component" value="Unassembled WGS sequence"/>
</dbReference>
<protein>
    <submittedName>
        <fullName evidence="2">Uncharacterized protein</fullName>
    </submittedName>
</protein>
<name>A0A8S9Q3I8_BRACR</name>
<dbReference type="EMBL" id="QGKX02001290">
    <property type="protein sequence ID" value="KAF3536777.1"/>
    <property type="molecule type" value="Genomic_DNA"/>
</dbReference>